<dbReference type="Gene3D" id="3.40.630.10">
    <property type="entry name" value="Zn peptidases"/>
    <property type="match status" value="1"/>
</dbReference>
<dbReference type="GO" id="GO:0006526">
    <property type="term" value="P:L-arginine biosynthetic process"/>
    <property type="evidence" value="ECO:0007669"/>
    <property type="project" value="TreeGrafter"/>
</dbReference>
<dbReference type="GO" id="GO:0046872">
    <property type="term" value="F:metal ion binding"/>
    <property type="evidence" value="ECO:0007669"/>
    <property type="project" value="UniProtKB-KW"/>
</dbReference>
<dbReference type="PANTHER" id="PTHR43808">
    <property type="entry name" value="ACETYLORNITHINE DEACETYLASE"/>
    <property type="match status" value="1"/>
</dbReference>
<reference evidence="5" key="1">
    <citation type="submission" date="2020-10" db="EMBL/GenBank/DDBJ databases">
        <authorList>
            <person name="Gilroy R."/>
        </authorList>
    </citation>
    <scope>NUCLEOTIDE SEQUENCE</scope>
    <source>
        <strain evidence="5">B1-13419</strain>
    </source>
</reference>
<reference evidence="5" key="2">
    <citation type="journal article" date="2021" name="PeerJ">
        <title>Extensive microbial diversity within the chicken gut microbiome revealed by metagenomics and culture.</title>
        <authorList>
            <person name="Gilroy R."/>
            <person name="Ravi A."/>
            <person name="Getino M."/>
            <person name="Pursley I."/>
            <person name="Horton D.L."/>
            <person name="Alikhan N.F."/>
            <person name="Baker D."/>
            <person name="Gharbi K."/>
            <person name="Hall N."/>
            <person name="Watson M."/>
            <person name="Adriaenssens E.M."/>
            <person name="Foster-Nyarko E."/>
            <person name="Jarju S."/>
            <person name="Secka A."/>
            <person name="Antonio M."/>
            <person name="Oren A."/>
            <person name="Chaudhuri R.R."/>
            <person name="La Ragione R."/>
            <person name="Hildebrand F."/>
            <person name="Pallen M.J."/>
        </authorList>
    </citation>
    <scope>NUCLEOTIDE SEQUENCE</scope>
    <source>
        <strain evidence="5">B1-13419</strain>
    </source>
</reference>
<name>A0A9D9IM80_9BACT</name>
<dbReference type="InterPro" id="IPR002933">
    <property type="entry name" value="Peptidase_M20"/>
</dbReference>
<evidence type="ECO:0000259" key="4">
    <source>
        <dbReference type="Pfam" id="PF07687"/>
    </source>
</evidence>
<keyword evidence="1" id="KW-0479">Metal-binding</keyword>
<dbReference type="EMBL" id="JADIMD010000045">
    <property type="protein sequence ID" value="MBO8474309.1"/>
    <property type="molecule type" value="Genomic_DNA"/>
</dbReference>
<feature type="domain" description="Peptidase M20 dimerisation" evidence="4">
    <location>
        <begin position="212"/>
        <end position="303"/>
    </location>
</feature>
<evidence type="ECO:0000256" key="2">
    <source>
        <dbReference type="ARBA" id="ARBA00022801"/>
    </source>
</evidence>
<dbReference type="InterPro" id="IPR050072">
    <property type="entry name" value="Peptidase_M20A"/>
</dbReference>
<dbReference type="SUPFAM" id="SSF55031">
    <property type="entry name" value="Bacterial exopeptidase dimerisation domain"/>
    <property type="match status" value="1"/>
</dbReference>
<evidence type="ECO:0000313" key="6">
    <source>
        <dbReference type="Proteomes" id="UP000823757"/>
    </source>
</evidence>
<keyword evidence="2" id="KW-0378">Hydrolase</keyword>
<keyword evidence="3" id="KW-0170">Cobalt</keyword>
<protein>
    <submittedName>
        <fullName evidence="5">M20/M25/M40 family metallo-hydrolase</fullName>
    </submittedName>
</protein>
<dbReference type="PANTHER" id="PTHR43808:SF31">
    <property type="entry name" value="N-ACETYL-L-CITRULLINE DEACETYLASE"/>
    <property type="match status" value="1"/>
</dbReference>
<dbReference type="Pfam" id="PF01546">
    <property type="entry name" value="Peptidase_M20"/>
    <property type="match status" value="1"/>
</dbReference>
<dbReference type="SUPFAM" id="SSF53187">
    <property type="entry name" value="Zn-dependent exopeptidases"/>
    <property type="match status" value="1"/>
</dbReference>
<accession>A0A9D9IM80</accession>
<dbReference type="Pfam" id="PF07687">
    <property type="entry name" value="M20_dimer"/>
    <property type="match status" value="1"/>
</dbReference>
<dbReference type="AlphaFoldDB" id="A0A9D9IM80"/>
<comment type="caution">
    <text evidence="5">The sequence shown here is derived from an EMBL/GenBank/DDBJ whole genome shotgun (WGS) entry which is preliminary data.</text>
</comment>
<evidence type="ECO:0000313" key="5">
    <source>
        <dbReference type="EMBL" id="MBO8474309.1"/>
    </source>
</evidence>
<dbReference type="InterPro" id="IPR011650">
    <property type="entry name" value="Peptidase_M20_dimer"/>
</dbReference>
<gene>
    <name evidence="5" type="ORF">IAB91_03330</name>
</gene>
<dbReference type="Gene3D" id="3.30.70.360">
    <property type="match status" value="1"/>
</dbReference>
<evidence type="ECO:0000256" key="1">
    <source>
        <dbReference type="ARBA" id="ARBA00022723"/>
    </source>
</evidence>
<dbReference type="Proteomes" id="UP000823757">
    <property type="component" value="Unassembled WGS sequence"/>
</dbReference>
<dbReference type="GO" id="GO:0008777">
    <property type="term" value="F:acetylornithine deacetylase activity"/>
    <property type="evidence" value="ECO:0007669"/>
    <property type="project" value="TreeGrafter"/>
</dbReference>
<evidence type="ECO:0000256" key="3">
    <source>
        <dbReference type="ARBA" id="ARBA00023285"/>
    </source>
</evidence>
<sequence length="397" mass="43457">MDTLTTESVPLLREMIAIPSPSFKEEAVSCHVSAFLTRSGIANFRLKNNIIAIQPSYSPDKKTMMLCAHLDTVSPSDDYTFDPYTPDYTRLDNRHEWLEAIGVTSSSEIVAGLGANDDGASAAAMIAAFRHFYDKELPFNLMLVLGAEEERSGKDGMETVWKAFETGDLHACDGAVSFGQTRISPPDWAIVGEPTAMKAAIAERGLLVIDGLAEGVSGHAAREEGVNALYIAMDDIRKLRNFRFSKVSPLMGKVKLTVTQINAGTVHNVVPDRCSFVVDIRPTEQYTNSEILGMLQSECRSTLSARNLRNRSSATPDGSPLIECASRLDMETFISPTTSDWMRIGCDAIKMGPGDSARSHRKDEYVTIPEIRDGIEKYIGYIGCFAGMAPFSKNSTD</sequence>
<dbReference type="InterPro" id="IPR036264">
    <property type="entry name" value="Bact_exopeptidase_dim_dom"/>
</dbReference>
<proteinExistence type="predicted"/>
<organism evidence="5 6">
    <name type="scientific">Candidatus Cryptobacteroides faecigallinarum</name>
    <dbReference type="NCBI Taxonomy" id="2840763"/>
    <lineage>
        <taxon>Bacteria</taxon>
        <taxon>Pseudomonadati</taxon>
        <taxon>Bacteroidota</taxon>
        <taxon>Bacteroidia</taxon>
        <taxon>Bacteroidales</taxon>
        <taxon>Candidatus Cryptobacteroides</taxon>
    </lineage>
</organism>